<dbReference type="InterPro" id="IPR016197">
    <property type="entry name" value="Chromo-like_dom_sf"/>
</dbReference>
<feature type="region of interest" description="Disordered" evidence="5">
    <location>
        <begin position="199"/>
        <end position="337"/>
    </location>
</feature>
<evidence type="ECO:0000313" key="9">
    <source>
        <dbReference type="FlyBase" id="FBgn0004400"/>
    </source>
</evidence>
<dbReference type="CDD" id="cd00034">
    <property type="entry name" value="CSD"/>
    <property type="match status" value="1"/>
</dbReference>
<keyword evidence="4" id="KW-0539">Nucleus</keyword>
<dbReference type="AlphaFoldDB" id="Q49BK5"/>
<dbReference type="HOGENOM" id="CLU_671341_0_0_1"/>
<feature type="compositionally biased region" description="Basic and acidic residues" evidence="5">
    <location>
        <begin position="276"/>
        <end position="285"/>
    </location>
</feature>
<dbReference type="OrthoDB" id="1918685at2759"/>
<dbReference type="SUPFAM" id="SSF54160">
    <property type="entry name" value="Chromo domain-like"/>
    <property type="match status" value="2"/>
</dbReference>
<dbReference type="FunFam" id="2.40.50.40:FF:000039">
    <property type="entry name" value="RE36324p"/>
    <property type="match status" value="1"/>
</dbReference>
<dbReference type="EMBL" id="AY944317">
    <property type="protein sequence ID" value="AAY33987.1"/>
    <property type="molecule type" value="Genomic_DNA"/>
</dbReference>
<dbReference type="AGR" id="FB:FBgn0004400"/>
<evidence type="ECO:0000256" key="5">
    <source>
        <dbReference type="SAM" id="MobiDB-lite"/>
    </source>
</evidence>
<dbReference type="SMART" id="SM00298">
    <property type="entry name" value="CHROMO"/>
    <property type="match status" value="1"/>
</dbReference>
<feature type="domain" description="Chromo" evidence="6">
    <location>
        <begin position="24"/>
        <end position="74"/>
    </location>
</feature>
<dbReference type="InterPro" id="IPR000953">
    <property type="entry name" value="Chromo/chromo_shadow_dom"/>
</dbReference>
<evidence type="ECO:0000256" key="3">
    <source>
        <dbReference type="ARBA" id="ARBA00022454"/>
    </source>
</evidence>
<evidence type="ECO:0000259" key="6">
    <source>
        <dbReference type="PROSITE" id="PS50013"/>
    </source>
</evidence>
<dbReference type="GO" id="GO:0000785">
    <property type="term" value="C:chromatin"/>
    <property type="evidence" value="ECO:0000250"/>
    <property type="project" value="FlyBase"/>
</dbReference>
<proteinExistence type="predicted"/>
<dbReference type="Pfam" id="PF00385">
    <property type="entry name" value="Chromo"/>
    <property type="match status" value="1"/>
</dbReference>
<sequence length="418" mass="46354">MSRNHQRPNLGLVDAPPNDHVEEYVVEKILGKRFVNGRPQVLVKWSGFPNENNTWEPLENVGNCMKLVSDFESEVFRLHRKAAAKSVGKSKSSPSSSGPLITENGTSSSKKTQQHSKSVQAKNTAGMSKMDQKKGKNIKKTAGKIKDIENYPKTQMPITSQVSTDSTEVFDGSPSATTTNMIKSPRIQSLFSDLNLIEPTKDKDVGDTSLKTHPKSRRPIEFPQREDAPLSSKHVSPMLIRKESQPLQSSCTDDSDLGESSSSMSLPTVSSTSSEKSIKVTKSEPKTLGQIKFSSRSSDGGHAASSLGAPKEGDIGLDLSGSDSMDSEVESMRRCPRRKRKKTYPNWKFPEITKPFGVNRGLDLDEILHCYQMNDDLFMFVTWKGCSSIDAVHINDIKEAYPLQIIKYFESLRIIVPK</sequence>
<dbReference type="GO" id="GO:0005634">
    <property type="term" value="C:nucleus"/>
    <property type="evidence" value="ECO:0000314"/>
    <property type="project" value="FlyBase"/>
</dbReference>
<dbReference type="PANTHER" id="PTHR22812">
    <property type="entry name" value="CHROMOBOX PROTEIN"/>
    <property type="match status" value="1"/>
</dbReference>
<feature type="compositionally biased region" description="Low complexity" evidence="5">
    <location>
        <begin position="258"/>
        <end position="275"/>
    </location>
</feature>
<dbReference type="VEuPathDB" id="VectorBase:FBgn0034255"/>
<dbReference type="GO" id="GO:0030381">
    <property type="term" value="P:chorion-containing eggshell pattern formation"/>
    <property type="evidence" value="ECO:0000315"/>
    <property type="project" value="FlyBase"/>
</dbReference>
<protein>
    <submittedName>
        <fullName evidence="8">Rhino</fullName>
    </submittedName>
</protein>
<name>Q49BK5_DROME</name>
<dbReference type="InterPro" id="IPR023780">
    <property type="entry name" value="Chromo_domain"/>
</dbReference>
<gene>
    <name evidence="8 9" type="primary">rhi</name>
    <name evidence="9" type="ORF">CG10683</name>
</gene>
<organism evidence="8">
    <name type="scientific">Drosophila melanogaster</name>
    <name type="common">Fruit fly</name>
    <dbReference type="NCBI Taxonomy" id="7227"/>
    <lineage>
        <taxon>Eukaryota</taxon>
        <taxon>Metazoa</taxon>
        <taxon>Ecdysozoa</taxon>
        <taxon>Arthropoda</taxon>
        <taxon>Hexapoda</taxon>
        <taxon>Insecta</taxon>
        <taxon>Pterygota</taxon>
        <taxon>Neoptera</taxon>
        <taxon>Endopterygota</taxon>
        <taxon>Diptera</taxon>
        <taxon>Brachycera</taxon>
        <taxon>Muscomorpha</taxon>
        <taxon>Ephydroidea</taxon>
        <taxon>Drosophilidae</taxon>
        <taxon>Drosophila</taxon>
        <taxon>Sophophora</taxon>
    </lineage>
</organism>
<evidence type="ECO:0000256" key="4">
    <source>
        <dbReference type="ARBA" id="ARBA00023242"/>
    </source>
</evidence>
<comment type="subcellular location">
    <subcellularLocation>
        <location evidence="2">Chromosome</location>
    </subcellularLocation>
    <subcellularLocation>
        <location evidence="1">Nucleus</location>
    </subcellularLocation>
</comment>
<dbReference type="CDD" id="cd18630">
    <property type="entry name" value="CD_Rhino"/>
    <property type="match status" value="1"/>
</dbReference>
<dbReference type="EMBL" id="AY944329">
    <property type="protein sequence ID" value="AAY33999.1"/>
    <property type="molecule type" value="Genomic_DNA"/>
</dbReference>
<evidence type="ECO:0000313" key="7">
    <source>
        <dbReference type="EMBL" id="AAY33987.1"/>
    </source>
</evidence>
<accession>Q49BK5</accession>
<dbReference type="Gene3D" id="2.40.50.40">
    <property type="match status" value="2"/>
</dbReference>
<feature type="compositionally biased region" description="Low complexity" evidence="5">
    <location>
        <begin position="84"/>
        <end position="99"/>
    </location>
</feature>
<dbReference type="InterPro" id="IPR049558">
    <property type="entry name" value="CD_Rhino"/>
</dbReference>
<dbReference type="GO" id="GO:0003682">
    <property type="term" value="F:chromatin binding"/>
    <property type="evidence" value="ECO:0000250"/>
    <property type="project" value="FlyBase"/>
</dbReference>
<evidence type="ECO:0000313" key="8">
    <source>
        <dbReference type="EMBL" id="AAY33999.1"/>
    </source>
</evidence>
<feature type="compositionally biased region" description="Low complexity" evidence="5">
    <location>
        <begin position="106"/>
        <end position="118"/>
    </location>
</feature>
<keyword evidence="3" id="KW-0158">Chromosome</keyword>
<dbReference type="PROSITE" id="PS50013">
    <property type="entry name" value="CHROMO_2"/>
    <property type="match status" value="1"/>
</dbReference>
<dbReference type="GO" id="GO:0051276">
    <property type="term" value="P:chromosome organization"/>
    <property type="evidence" value="ECO:0000250"/>
    <property type="project" value="FlyBase"/>
</dbReference>
<dbReference type="FlyBase" id="FBgn0004400">
    <property type="gene designation" value="rhi"/>
</dbReference>
<dbReference type="ExpressionAtlas" id="Q49BK5">
    <property type="expression patterns" value="baseline and differential"/>
</dbReference>
<evidence type="ECO:0000256" key="1">
    <source>
        <dbReference type="ARBA" id="ARBA00004123"/>
    </source>
</evidence>
<reference evidence="8" key="1">
    <citation type="journal article" date="2005" name="PLoS Genet.">
        <title>Positive Selection Drives the Evolution of rhino, a Member of the Heterochromatin Protein 1 Family in Drosophila.</title>
        <authorList>
            <person name="Vermaak D."/>
            <person name="Henikoff S."/>
            <person name="Malik H.S."/>
        </authorList>
    </citation>
    <scope>NUCLEOTIDE SEQUENCE</scope>
    <source>
        <strain evidence="7">4</strain>
        <strain evidence="8">Zimbabwe 346</strain>
    </source>
</reference>
<feature type="region of interest" description="Disordered" evidence="5">
    <location>
        <begin position="84"/>
        <end position="180"/>
    </location>
</feature>
<evidence type="ECO:0000256" key="2">
    <source>
        <dbReference type="ARBA" id="ARBA00004286"/>
    </source>
</evidence>
<feature type="compositionally biased region" description="Basic and acidic residues" evidence="5">
    <location>
        <begin position="218"/>
        <end position="228"/>
    </location>
</feature>
<feature type="compositionally biased region" description="Polar residues" evidence="5">
    <location>
        <begin position="152"/>
        <end position="167"/>
    </location>
</feature>
<dbReference type="InterPro" id="IPR051219">
    <property type="entry name" value="Heterochromatin_chromo-domain"/>
</dbReference>